<feature type="transmembrane region" description="Helical" evidence="1">
    <location>
        <begin position="106"/>
        <end position="126"/>
    </location>
</feature>
<name>X1ECJ9_9ZZZZ</name>
<gene>
    <name evidence="2" type="ORF">S01H4_62448</name>
</gene>
<feature type="non-terminal residue" evidence="2">
    <location>
        <position position="1"/>
    </location>
</feature>
<keyword evidence="1" id="KW-0472">Membrane</keyword>
<accession>X1ECJ9</accession>
<dbReference type="AlphaFoldDB" id="X1ECJ9"/>
<feature type="non-terminal residue" evidence="2">
    <location>
        <position position="156"/>
    </location>
</feature>
<evidence type="ECO:0008006" key="3">
    <source>
        <dbReference type="Google" id="ProtNLM"/>
    </source>
</evidence>
<evidence type="ECO:0000256" key="1">
    <source>
        <dbReference type="SAM" id="Phobius"/>
    </source>
</evidence>
<dbReference type="EMBL" id="BART01037277">
    <property type="protein sequence ID" value="GAH06408.1"/>
    <property type="molecule type" value="Genomic_DNA"/>
</dbReference>
<protein>
    <recommendedName>
        <fullName evidence="3">Heparan-alpha-glucosaminide N-acetyltransferase catalytic domain-containing protein</fullName>
    </recommendedName>
</protein>
<comment type="caution">
    <text evidence="2">The sequence shown here is derived from an EMBL/GenBank/DDBJ whole genome shotgun (WGS) entry which is preliminary data.</text>
</comment>
<organism evidence="2">
    <name type="scientific">marine sediment metagenome</name>
    <dbReference type="NCBI Taxonomy" id="412755"/>
    <lineage>
        <taxon>unclassified sequences</taxon>
        <taxon>metagenomes</taxon>
        <taxon>ecological metagenomes</taxon>
    </lineage>
</organism>
<feature type="transmembrane region" description="Helical" evidence="1">
    <location>
        <begin position="40"/>
        <end position="57"/>
    </location>
</feature>
<feature type="transmembrane region" description="Helical" evidence="1">
    <location>
        <begin position="12"/>
        <end position="34"/>
    </location>
</feature>
<reference evidence="2" key="1">
    <citation type="journal article" date="2014" name="Front. Microbiol.">
        <title>High frequency of phylogenetically diverse reductive dehalogenase-homologous genes in deep subseafloor sedimentary metagenomes.</title>
        <authorList>
            <person name="Kawai M."/>
            <person name="Futagami T."/>
            <person name="Toyoda A."/>
            <person name="Takaki Y."/>
            <person name="Nishi S."/>
            <person name="Hori S."/>
            <person name="Arai W."/>
            <person name="Tsubouchi T."/>
            <person name="Morono Y."/>
            <person name="Uchiyama I."/>
            <person name="Ito T."/>
            <person name="Fujiyama A."/>
            <person name="Inagaki F."/>
            <person name="Takami H."/>
        </authorList>
    </citation>
    <scope>NUCLEOTIDE SEQUENCE</scope>
    <source>
        <strain evidence="2">Expedition CK06-06</strain>
    </source>
</reference>
<keyword evidence="1" id="KW-1133">Transmembrane helix</keyword>
<proteinExistence type="predicted"/>
<evidence type="ECO:0000313" key="2">
    <source>
        <dbReference type="EMBL" id="GAH06408.1"/>
    </source>
</evidence>
<sequence>TISITTIRNIYLLRAIFILIIAFVFNAINALIWGGSIWEWNALQTIGFSLILAWPLLKTSKLFRILLGMSMIIGNQLILTVLLPYNGDASLFGILFHILFFPLNQYVILIYLGIFIIGSAIGEYIYKINIIEDQKERKYRFKNKLLIQVLVIGISL</sequence>
<keyword evidence="1" id="KW-0812">Transmembrane</keyword>